<dbReference type="Proteomes" id="UP000694863">
    <property type="component" value="Unplaced"/>
</dbReference>
<dbReference type="GeneID" id="101658523"/>
<evidence type="ECO:0000256" key="1">
    <source>
        <dbReference type="SAM" id="MobiDB-lite"/>
    </source>
</evidence>
<feature type="compositionally biased region" description="Basic residues" evidence="1">
    <location>
        <begin position="51"/>
        <end position="62"/>
    </location>
</feature>
<organism evidence="2 3">
    <name type="scientific">Echinops telfairi</name>
    <name type="common">Lesser hedgehog tenrec</name>
    <dbReference type="NCBI Taxonomy" id="9371"/>
    <lineage>
        <taxon>Eukaryota</taxon>
        <taxon>Metazoa</taxon>
        <taxon>Chordata</taxon>
        <taxon>Craniata</taxon>
        <taxon>Vertebrata</taxon>
        <taxon>Euteleostomi</taxon>
        <taxon>Mammalia</taxon>
        <taxon>Eutheria</taxon>
        <taxon>Afrotheria</taxon>
        <taxon>Tenrecidae</taxon>
        <taxon>Tenrecinae</taxon>
        <taxon>Echinops</taxon>
    </lineage>
</organism>
<dbReference type="RefSeq" id="XP_004698349.1">
    <property type="nucleotide sequence ID" value="XM_004698292.1"/>
</dbReference>
<keyword evidence="2" id="KW-1185">Reference proteome</keyword>
<gene>
    <name evidence="3" type="primary">LOC101658523</name>
</gene>
<name>A0ABM0IEN2_ECHTE</name>
<reference evidence="3" key="1">
    <citation type="submission" date="2025-08" db="UniProtKB">
        <authorList>
            <consortium name="RefSeq"/>
        </authorList>
    </citation>
    <scope>IDENTIFICATION</scope>
</reference>
<proteinExistence type="predicted"/>
<protein>
    <submittedName>
        <fullName evidence="3">Uncharacterized protein LOC101658523</fullName>
    </submittedName>
</protein>
<evidence type="ECO:0000313" key="3">
    <source>
        <dbReference type="RefSeq" id="XP_004698349.1"/>
    </source>
</evidence>
<accession>A0ABM0IEN2</accession>
<feature type="compositionally biased region" description="Pro residues" evidence="1">
    <location>
        <begin position="32"/>
        <end position="42"/>
    </location>
</feature>
<sequence length="184" mass="19734">MPAPRRRPGLRQSLRARGPGPRRHLRGQAPALSPPAVAPTTPPARGGGPGRRGRAHPRRRGGRGGLTPSRGAGSRRPIPAARLRPSPSGPGVRLRATGPSIGAPERRADSPEDPRQRADRRDHGEEAPRPREAERRRRRERRRGKDAFPGTAARGGAGGEGRGWRRAGVVRSAECRLKSGGGRK</sequence>
<feature type="region of interest" description="Disordered" evidence="1">
    <location>
        <begin position="1"/>
        <end position="184"/>
    </location>
</feature>
<feature type="compositionally biased region" description="Basic and acidic residues" evidence="1">
    <location>
        <begin position="104"/>
        <end position="135"/>
    </location>
</feature>
<evidence type="ECO:0000313" key="2">
    <source>
        <dbReference type="Proteomes" id="UP000694863"/>
    </source>
</evidence>